<accession>E4YWG8</accession>
<gene>
    <name evidence="2" type="ORF">GSOID_T00020397001</name>
</gene>
<proteinExistence type="predicted"/>
<dbReference type="AlphaFoldDB" id="E4YWG8"/>
<feature type="region of interest" description="Disordered" evidence="1">
    <location>
        <begin position="633"/>
        <end position="652"/>
    </location>
</feature>
<organism evidence="2">
    <name type="scientific">Oikopleura dioica</name>
    <name type="common">Tunicate</name>
    <dbReference type="NCBI Taxonomy" id="34765"/>
    <lineage>
        <taxon>Eukaryota</taxon>
        <taxon>Metazoa</taxon>
        <taxon>Chordata</taxon>
        <taxon>Tunicata</taxon>
        <taxon>Appendicularia</taxon>
        <taxon>Copelata</taxon>
        <taxon>Oikopleuridae</taxon>
        <taxon>Oikopleura</taxon>
    </lineage>
</organism>
<name>E4YWG8_OIKDI</name>
<dbReference type="EMBL" id="FN655659">
    <property type="protein sequence ID" value="CBY39803.1"/>
    <property type="molecule type" value="Genomic_DNA"/>
</dbReference>
<evidence type="ECO:0000313" key="2">
    <source>
        <dbReference type="EMBL" id="CBY39803.1"/>
    </source>
</evidence>
<feature type="region of interest" description="Disordered" evidence="1">
    <location>
        <begin position="483"/>
        <end position="527"/>
    </location>
</feature>
<sequence>MYRADLIDTEIGEAILKKEAKCIIKQDRLYAASNGNHPSTVIKYLIVEVATRKVRPLCEWMIYSARFLCEINKLIRYSTLIPSGFAAGPGTRSSVRKTLSEDEQRIAAQYASQHPDYFKDAAEAEKWIFNPESADARINDAKIEAFMQEIKKGHTIWQLALSHKLTEGNPYAEVEELASKCSPYWSVPLPSLDYHAARIITSLSPSNLWRIQDDAFFNAIQNVIFITINPVPCGMVHEILTVEGPTMLKHQILSRTHKIKEEINSIPMNISAQLTKILRAFRQAADSGLLLFQRSTPRLRFTNTLDVTPFHNDEEVITDIMEMAKDHMHVQELCRLARKSISPLIGSTPSSSITFVGSEHHELDEALRRTFDINPRQGATISRALRTMLGLPPYSFLEKIANHFYASDCRDCTTQQIQQSTTGTTRFLNTNWGFERFMIMTRSCFMLMSQVTQNLTSRQQLDTEIRPHWRAICPMQMIRTLDKLPSNGPARPAIATINEESTPNSPDYSPPPRHLCGPPRPTQPTRRIRGDWNLRLNDDRNFLQRHAQRRNTAATNLMQRINQQAATDEQADSAQMDTEIHSTNTTIDVTTISVNPNHGTDSFFAEQAGKRNTSDENPAKRCRVDEFAEYVAPQSLESDSSSNMTASTVDRVPTPEQNHVGIRVIDQVLNTGNYNVEVNGTRRIVVNAAGIAKLRAMDNNELDQVALGFRVLHDVNPEFRSEIELPAEALIEAYRGPGDPIADDEVLPIVETPAVEPETSDEAETTADLLNQDSPPAQPIYIPSDEEELSTTESRY</sequence>
<protein>
    <submittedName>
        <fullName evidence="2">Uncharacterized protein</fullName>
    </submittedName>
</protein>
<feature type="compositionally biased region" description="Polar residues" evidence="1">
    <location>
        <begin position="635"/>
        <end position="648"/>
    </location>
</feature>
<feature type="region of interest" description="Disordered" evidence="1">
    <location>
        <begin position="755"/>
        <end position="796"/>
    </location>
</feature>
<reference evidence="2" key="1">
    <citation type="journal article" date="2010" name="Science">
        <title>Plasticity of animal genome architecture unmasked by rapid evolution of a pelagic tunicate.</title>
        <authorList>
            <person name="Denoeud F."/>
            <person name="Henriet S."/>
            <person name="Mungpakdee S."/>
            <person name="Aury J.M."/>
            <person name="Da Silva C."/>
            <person name="Brinkmann H."/>
            <person name="Mikhaleva J."/>
            <person name="Olsen L.C."/>
            <person name="Jubin C."/>
            <person name="Canestro C."/>
            <person name="Bouquet J.M."/>
            <person name="Danks G."/>
            <person name="Poulain J."/>
            <person name="Campsteijn C."/>
            <person name="Adamski M."/>
            <person name="Cross I."/>
            <person name="Yadetie F."/>
            <person name="Muffato M."/>
            <person name="Louis A."/>
            <person name="Butcher S."/>
            <person name="Tsagkogeorga G."/>
            <person name="Konrad A."/>
            <person name="Singh S."/>
            <person name="Jensen M.F."/>
            <person name="Cong E.H."/>
            <person name="Eikeseth-Otteraa H."/>
            <person name="Noel B."/>
            <person name="Anthouard V."/>
            <person name="Porcel B.M."/>
            <person name="Kachouri-Lafond R."/>
            <person name="Nishino A."/>
            <person name="Ugolini M."/>
            <person name="Chourrout P."/>
            <person name="Nishida H."/>
            <person name="Aasland R."/>
            <person name="Huzurbazar S."/>
            <person name="Westhof E."/>
            <person name="Delsuc F."/>
            <person name="Lehrach H."/>
            <person name="Reinhardt R."/>
            <person name="Weissenbach J."/>
            <person name="Roy S.W."/>
            <person name="Artiguenave F."/>
            <person name="Postlethwait J.H."/>
            <person name="Manak J.R."/>
            <person name="Thompson E.M."/>
            <person name="Jaillon O."/>
            <person name="Du Pasquier L."/>
            <person name="Boudinot P."/>
            <person name="Liberles D.A."/>
            <person name="Volff J.N."/>
            <person name="Philippe H."/>
            <person name="Lenhard B."/>
            <person name="Roest Crollius H."/>
            <person name="Wincker P."/>
            <person name="Chourrout D."/>
        </authorList>
    </citation>
    <scope>NUCLEOTIDE SEQUENCE [LARGE SCALE GENOMIC DNA]</scope>
</reference>
<feature type="compositionally biased region" description="Polar residues" evidence="1">
    <location>
        <begin position="498"/>
        <end position="507"/>
    </location>
</feature>
<evidence type="ECO:0000256" key="1">
    <source>
        <dbReference type="SAM" id="MobiDB-lite"/>
    </source>
</evidence>
<feature type="compositionally biased region" description="Pro residues" evidence="1">
    <location>
        <begin position="508"/>
        <end position="522"/>
    </location>
</feature>
<dbReference type="Proteomes" id="UP000011014">
    <property type="component" value="Unassembled WGS sequence"/>
</dbReference>